<dbReference type="Proteomes" id="UP000515211">
    <property type="component" value="Chromosome 4"/>
</dbReference>
<evidence type="ECO:0000313" key="2">
    <source>
        <dbReference type="RefSeq" id="XP_015959197.1"/>
    </source>
</evidence>
<name>A0A6P4CY52_ARADU</name>
<dbReference type="OrthoDB" id="1743609at2759"/>
<dbReference type="KEGG" id="adu:107483097"/>
<organism evidence="1 2">
    <name type="scientific">Arachis duranensis</name>
    <name type="common">Wild peanut</name>
    <dbReference type="NCBI Taxonomy" id="130453"/>
    <lineage>
        <taxon>Eukaryota</taxon>
        <taxon>Viridiplantae</taxon>
        <taxon>Streptophyta</taxon>
        <taxon>Embryophyta</taxon>
        <taxon>Tracheophyta</taxon>
        <taxon>Spermatophyta</taxon>
        <taxon>Magnoliopsida</taxon>
        <taxon>eudicotyledons</taxon>
        <taxon>Gunneridae</taxon>
        <taxon>Pentapetalae</taxon>
        <taxon>rosids</taxon>
        <taxon>fabids</taxon>
        <taxon>Fabales</taxon>
        <taxon>Fabaceae</taxon>
        <taxon>Papilionoideae</taxon>
        <taxon>50 kb inversion clade</taxon>
        <taxon>dalbergioids sensu lato</taxon>
        <taxon>Dalbergieae</taxon>
        <taxon>Pterocarpus clade</taxon>
        <taxon>Arachis</taxon>
    </lineage>
</organism>
<gene>
    <name evidence="2" type="primary">LOC107483097</name>
</gene>
<dbReference type="AlphaFoldDB" id="A0A6P4CY52"/>
<protein>
    <submittedName>
        <fullName evidence="2">Uncharacterized protein LOC107483097</fullName>
    </submittedName>
</protein>
<dbReference type="PANTHER" id="PTHR33116:SF78">
    <property type="entry name" value="OS12G0587133 PROTEIN"/>
    <property type="match status" value="1"/>
</dbReference>
<proteinExistence type="predicted"/>
<evidence type="ECO:0000313" key="1">
    <source>
        <dbReference type="Proteomes" id="UP000515211"/>
    </source>
</evidence>
<reference evidence="2" key="2">
    <citation type="submission" date="2025-08" db="UniProtKB">
        <authorList>
            <consortium name="RefSeq"/>
        </authorList>
    </citation>
    <scope>IDENTIFICATION</scope>
    <source>
        <tissue evidence="2">Whole plant</tissue>
    </source>
</reference>
<dbReference type="GeneID" id="107483097"/>
<keyword evidence="1" id="KW-1185">Reference proteome</keyword>
<dbReference type="RefSeq" id="XP_015959197.1">
    <property type="nucleotide sequence ID" value="XM_016103711.1"/>
</dbReference>
<dbReference type="PANTHER" id="PTHR33116">
    <property type="entry name" value="REVERSE TRANSCRIPTASE ZINC-BINDING DOMAIN-CONTAINING PROTEIN-RELATED-RELATED"/>
    <property type="match status" value="1"/>
</dbReference>
<sequence>MTGLKINYNKSVLIGVNCSNEEVELACKMLGCKNGSLPMNYLGIPLGANPRRIETWKPVIRKVEDRLKGWKSRYLSKAEKLVLIKAVLNNLPMYYLNLFKMPKAVATKITSLQSRFFWEKSDGMKGMAIVSWSLIQKPKSHGGLGVGDLVLTNAALLFKWWWYFDKKECPL</sequence>
<accession>A0A6P4CY52</accession>
<reference evidence="1" key="1">
    <citation type="journal article" date="2016" name="Nat. Genet.">
        <title>The genome sequences of Arachis duranensis and Arachis ipaensis, the diploid ancestors of cultivated peanut.</title>
        <authorList>
            <person name="Bertioli D.J."/>
            <person name="Cannon S.B."/>
            <person name="Froenicke L."/>
            <person name="Huang G."/>
            <person name="Farmer A.D."/>
            <person name="Cannon E.K."/>
            <person name="Liu X."/>
            <person name="Gao D."/>
            <person name="Clevenger J."/>
            <person name="Dash S."/>
            <person name="Ren L."/>
            <person name="Moretzsohn M.C."/>
            <person name="Shirasawa K."/>
            <person name="Huang W."/>
            <person name="Vidigal B."/>
            <person name="Abernathy B."/>
            <person name="Chu Y."/>
            <person name="Niederhuth C.E."/>
            <person name="Umale P."/>
            <person name="Araujo A.C."/>
            <person name="Kozik A."/>
            <person name="Kim K.D."/>
            <person name="Burow M.D."/>
            <person name="Varshney R.K."/>
            <person name="Wang X."/>
            <person name="Zhang X."/>
            <person name="Barkley N."/>
            <person name="Guimaraes P.M."/>
            <person name="Isobe S."/>
            <person name="Guo B."/>
            <person name="Liao B."/>
            <person name="Stalker H.T."/>
            <person name="Schmitz R.J."/>
            <person name="Scheffler B.E."/>
            <person name="Leal-Bertioli S.C."/>
            <person name="Xun X."/>
            <person name="Jackson S.A."/>
            <person name="Michelmore R."/>
            <person name="Ozias-Akins P."/>
        </authorList>
    </citation>
    <scope>NUCLEOTIDE SEQUENCE [LARGE SCALE GENOMIC DNA]</scope>
    <source>
        <strain evidence="1">cv. V14167</strain>
    </source>
</reference>